<dbReference type="SUPFAM" id="SSF48208">
    <property type="entry name" value="Six-hairpin glycosidases"/>
    <property type="match status" value="1"/>
</dbReference>
<keyword evidence="4" id="KW-1185">Reference proteome</keyword>
<dbReference type="RefSeq" id="WP_311368804.1">
    <property type="nucleotide sequence ID" value="NZ_JAVRHX010000002.1"/>
</dbReference>
<dbReference type="Gene3D" id="1.50.10.10">
    <property type="match status" value="1"/>
</dbReference>
<dbReference type="EMBL" id="JAVRHX010000002">
    <property type="protein sequence ID" value="MDT0595294.1"/>
    <property type="molecule type" value="Genomic_DNA"/>
</dbReference>
<evidence type="ECO:0000313" key="3">
    <source>
        <dbReference type="EMBL" id="MDT0595294.1"/>
    </source>
</evidence>
<feature type="chain" id="PRO_5045450474" evidence="2">
    <location>
        <begin position="21"/>
        <end position="409"/>
    </location>
</feature>
<dbReference type="GO" id="GO:0016787">
    <property type="term" value="F:hydrolase activity"/>
    <property type="evidence" value="ECO:0007669"/>
    <property type="project" value="UniProtKB-KW"/>
</dbReference>
<keyword evidence="2" id="KW-0732">Signal</keyword>
<evidence type="ECO:0000256" key="2">
    <source>
        <dbReference type="SAM" id="SignalP"/>
    </source>
</evidence>
<evidence type="ECO:0000313" key="4">
    <source>
        <dbReference type="Proteomes" id="UP001253545"/>
    </source>
</evidence>
<comment type="caution">
    <text evidence="3">The sequence shown here is derived from an EMBL/GenBank/DDBJ whole genome shotgun (WGS) entry which is preliminary data.</text>
</comment>
<reference evidence="3 4" key="1">
    <citation type="submission" date="2023-09" db="EMBL/GenBank/DDBJ databases">
        <authorList>
            <person name="Rey-Velasco X."/>
        </authorList>
    </citation>
    <scope>NUCLEOTIDE SEQUENCE [LARGE SCALE GENOMIC DNA]</scope>
    <source>
        <strain evidence="3 4">P117</strain>
    </source>
</reference>
<dbReference type="PANTHER" id="PTHR33886:SF8">
    <property type="entry name" value="UNSATURATED RHAMNOGALACTURONAN HYDROLASE (EUROFUNG)"/>
    <property type="match status" value="1"/>
</dbReference>
<organism evidence="3 4">
    <name type="scientific">Glaciecola petra</name>
    <dbReference type="NCBI Taxonomy" id="3075602"/>
    <lineage>
        <taxon>Bacteria</taxon>
        <taxon>Pseudomonadati</taxon>
        <taxon>Pseudomonadota</taxon>
        <taxon>Gammaproteobacteria</taxon>
        <taxon>Alteromonadales</taxon>
        <taxon>Alteromonadaceae</taxon>
        <taxon>Glaciecola</taxon>
    </lineage>
</organism>
<sequence length="409" mass="46827">MKKPLLTVCLSTLFFLNACSEVPKETSLTSSTETLTSDLQQSSTNMSEAEKRVQTAVDNAAKWQLARMDNFDTYIPTFLHRTVEERGWVQGAFYLGLVRWAMTTNNQEYLGFLRDHGEAQNWRLGDRTFHADDHVIAQYYLYIYDQDQNPKILEHNLSEFEIILDENPQMSLDFGPRGKIADLGYDHDCQKRWCWSDALFMSPPVWVHLSNITGDDKYAAYSHKEYQAVTDYLLDPEYNLYFRDSRFLERRESDGTKIFWSRGNGWVYSGLANIIDIMDKNDPRRDWYIDLFKRMSSSLKDLQNDSGYWPVSLAAGHLYPTPESSGTAFFVAGMAWGINNNILDEALYLPSVKKGWDALLKAQKEDGMLGYVQQVGYAPDKVSPDETQLYGAGAFLLAGSEVLKLADKL</sequence>
<dbReference type="InterPro" id="IPR008928">
    <property type="entry name" value="6-hairpin_glycosidase_sf"/>
</dbReference>
<dbReference type="Pfam" id="PF07470">
    <property type="entry name" value="Glyco_hydro_88"/>
    <property type="match status" value="1"/>
</dbReference>
<keyword evidence="1 3" id="KW-0378">Hydrolase</keyword>
<dbReference type="InterPro" id="IPR052043">
    <property type="entry name" value="PolySaccharide_Degr_Enz"/>
</dbReference>
<gene>
    <name evidence="3" type="ORF">RM552_10595</name>
</gene>
<proteinExistence type="predicted"/>
<dbReference type="PANTHER" id="PTHR33886">
    <property type="entry name" value="UNSATURATED RHAMNOGALACTURONAN HYDROLASE (EUROFUNG)"/>
    <property type="match status" value="1"/>
</dbReference>
<name>A0ABU2ZUN1_9ALTE</name>
<accession>A0ABU2ZUN1</accession>
<dbReference type="InterPro" id="IPR012341">
    <property type="entry name" value="6hp_glycosidase-like_sf"/>
</dbReference>
<dbReference type="Proteomes" id="UP001253545">
    <property type="component" value="Unassembled WGS sequence"/>
</dbReference>
<dbReference type="InterPro" id="IPR010905">
    <property type="entry name" value="Glyco_hydro_88"/>
</dbReference>
<protein>
    <submittedName>
        <fullName evidence="3">Glycoside hydrolase family 88 protein</fullName>
    </submittedName>
</protein>
<feature type="signal peptide" evidence="2">
    <location>
        <begin position="1"/>
        <end position="20"/>
    </location>
</feature>
<evidence type="ECO:0000256" key="1">
    <source>
        <dbReference type="ARBA" id="ARBA00022801"/>
    </source>
</evidence>